<keyword evidence="4 7" id="KW-0808">Transferase</keyword>
<evidence type="ECO:0000313" key="8">
    <source>
        <dbReference type="Proteomes" id="UP000249239"/>
    </source>
</evidence>
<name>A0A2W7P4V8_9BACT</name>
<dbReference type="NCBIfam" id="TIGR02467">
    <property type="entry name" value="CbiE"/>
    <property type="match status" value="1"/>
</dbReference>
<dbReference type="AlphaFoldDB" id="A0A2W7P4V8"/>
<dbReference type="Pfam" id="PF00590">
    <property type="entry name" value="TP_methylase"/>
    <property type="match status" value="1"/>
</dbReference>
<dbReference type="Proteomes" id="UP000249239">
    <property type="component" value="Unassembled WGS sequence"/>
</dbReference>
<dbReference type="OrthoDB" id="9780707at2"/>
<dbReference type="InterPro" id="IPR050714">
    <property type="entry name" value="Cobalamin_biosynth_MTase"/>
</dbReference>
<evidence type="ECO:0000256" key="4">
    <source>
        <dbReference type="ARBA" id="ARBA00022679"/>
    </source>
</evidence>
<feature type="domain" description="Tetrapyrrole methylase" evidence="6">
    <location>
        <begin position="62"/>
        <end position="191"/>
    </location>
</feature>
<dbReference type="PANTHER" id="PTHR43182:SF1">
    <property type="entry name" value="COBALT-PRECORRIN-7 C(5)-METHYLTRANSFERASE"/>
    <property type="match status" value="1"/>
</dbReference>
<dbReference type="InterPro" id="IPR014777">
    <property type="entry name" value="4pyrrole_Mease_sub1"/>
</dbReference>
<dbReference type="GO" id="GO:0008276">
    <property type="term" value="F:protein methyltransferase activity"/>
    <property type="evidence" value="ECO:0007669"/>
    <property type="project" value="InterPro"/>
</dbReference>
<dbReference type="Gene3D" id="3.40.50.150">
    <property type="entry name" value="Vaccinia Virus protein VP39"/>
    <property type="match status" value="1"/>
</dbReference>
<dbReference type="InterPro" id="IPR029063">
    <property type="entry name" value="SAM-dependent_MTases_sf"/>
</dbReference>
<dbReference type="GO" id="GO:0009236">
    <property type="term" value="P:cobalamin biosynthetic process"/>
    <property type="evidence" value="ECO:0007669"/>
    <property type="project" value="UniProtKB-UniPathway"/>
</dbReference>
<gene>
    <name evidence="7" type="ORF">LX69_00383</name>
</gene>
<keyword evidence="2" id="KW-0169">Cobalamin biosynthesis</keyword>
<dbReference type="SUPFAM" id="SSF53335">
    <property type="entry name" value="S-adenosyl-L-methionine-dependent methyltransferases"/>
    <property type="match status" value="1"/>
</dbReference>
<accession>A0A2W7P4V8</accession>
<evidence type="ECO:0000256" key="2">
    <source>
        <dbReference type="ARBA" id="ARBA00022573"/>
    </source>
</evidence>
<keyword evidence="3 7" id="KW-0489">Methyltransferase</keyword>
<reference evidence="7 8" key="1">
    <citation type="submission" date="2018-06" db="EMBL/GenBank/DDBJ databases">
        <title>Genomic Encyclopedia of Archaeal and Bacterial Type Strains, Phase II (KMG-II): from individual species to whole genera.</title>
        <authorList>
            <person name="Goeker M."/>
        </authorList>
    </citation>
    <scope>NUCLEOTIDE SEQUENCE [LARGE SCALE GENOMIC DNA]</scope>
    <source>
        <strain evidence="7 8">DSM 6779</strain>
    </source>
</reference>
<dbReference type="PIRSF" id="PIRSF036428">
    <property type="entry name" value="CobL"/>
    <property type="match status" value="1"/>
</dbReference>
<dbReference type="SUPFAM" id="SSF53790">
    <property type="entry name" value="Tetrapyrrole methylase"/>
    <property type="match status" value="1"/>
</dbReference>
<dbReference type="EMBL" id="QKZK01000002">
    <property type="protein sequence ID" value="PZX20386.1"/>
    <property type="molecule type" value="Genomic_DNA"/>
</dbReference>
<comment type="pathway">
    <text evidence="1">Cofactor biosynthesis; adenosylcobalamin biosynthesis.</text>
</comment>
<proteinExistence type="predicted"/>
<evidence type="ECO:0000256" key="1">
    <source>
        <dbReference type="ARBA" id="ARBA00004953"/>
    </source>
</evidence>
<evidence type="ECO:0000256" key="5">
    <source>
        <dbReference type="ARBA" id="ARBA00022691"/>
    </source>
</evidence>
<evidence type="ECO:0000313" key="7">
    <source>
        <dbReference type="EMBL" id="PZX20386.1"/>
    </source>
</evidence>
<comment type="caution">
    <text evidence="7">The sequence shown here is derived from an EMBL/GenBank/DDBJ whole genome shotgun (WGS) entry which is preliminary data.</text>
</comment>
<keyword evidence="8" id="KW-1185">Reference proteome</keyword>
<dbReference type="InterPro" id="IPR000878">
    <property type="entry name" value="4pyrrol_Mease"/>
</dbReference>
<dbReference type="InterPro" id="IPR012818">
    <property type="entry name" value="CbiE"/>
</dbReference>
<organism evidence="7 8">
    <name type="scientific">Breznakibacter xylanolyticus</name>
    <dbReference type="NCBI Taxonomy" id="990"/>
    <lineage>
        <taxon>Bacteria</taxon>
        <taxon>Pseudomonadati</taxon>
        <taxon>Bacteroidota</taxon>
        <taxon>Bacteroidia</taxon>
        <taxon>Marinilabiliales</taxon>
        <taxon>Marinilabiliaceae</taxon>
        <taxon>Breznakibacter</taxon>
    </lineage>
</organism>
<dbReference type="NCBIfam" id="TIGR02469">
    <property type="entry name" value="CbiT"/>
    <property type="match status" value="1"/>
</dbReference>
<dbReference type="PANTHER" id="PTHR43182">
    <property type="entry name" value="COBALT-PRECORRIN-6B C(15)-METHYLTRANSFERASE (DECARBOXYLATING)"/>
    <property type="match status" value="1"/>
</dbReference>
<dbReference type="CDD" id="cd11644">
    <property type="entry name" value="Precorrin-6Y-MT"/>
    <property type="match status" value="1"/>
</dbReference>
<protein>
    <submittedName>
        <fullName evidence="7">Precorrin-6Y C5,15-methyltransferase (Decarboxylating)</fullName>
    </submittedName>
</protein>
<keyword evidence="5" id="KW-0949">S-adenosyl-L-methionine</keyword>
<evidence type="ECO:0000259" key="6">
    <source>
        <dbReference type="Pfam" id="PF00590"/>
    </source>
</evidence>
<sequence>MNLTLIGLTDREAPVFTPEVAGLIACHRHFAGGARHRELVAGLLPPGAQWLDVTVPLDPFLQQLNDGRDRVVFASGDPMFFGIGNTLMRHFPQAHITVHPAMNALQMLAHALHLNPGLFKTVSLTGRSWKAFDAALMLGEPQLAILTDKHKTPSAIAERMVQYGYHHYTMHVGVRLGGAHQQVVTAPVGEMAGRCFDHPNCLLLTTTGHHPVRRGIPEGEFHLLSGRPKMITKMPVRLTTLALMQLHERTVMWDVGSCTGSMAIEARLMAPHLRVTAFEKRPESFDIITANCRQFGAPGIDLMTGDFCEADKSALPAPDAIFLGGYGGDMARVLDLCHTHLLPGGVLAFNAVSAQSRLTFVQWCRHHHYPPVHETLLQVDDHNAIWVLVVQKALCPDG</sequence>
<dbReference type="InterPro" id="IPR035996">
    <property type="entry name" value="4pyrrol_Methylase_sf"/>
</dbReference>
<dbReference type="InterPro" id="IPR006365">
    <property type="entry name" value="Cbl_synth_CobL"/>
</dbReference>
<dbReference type="CDD" id="cd02440">
    <property type="entry name" value="AdoMet_MTases"/>
    <property type="match status" value="1"/>
</dbReference>
<dbReference type="Gene3D" id="3.40.1010.10">
    <property type="entry name" value="Cobalt-precorrin-4 Transmethylase, Domain 1"/>
    <property type="match status" value="1"/>
</dbReference>
<dbReference type="GO" id="GO:0032259">
    <property type="term" value="P:methylation"/>
    <property type="evidence" value="ECO:0007669"/>
    <property type="project" value="UniProtKB-KW"/>
</dbReference>
<dbReference type="RefSeq" id="WP_111444113.1">
    <property type="nucleotide sequence ID" value="NZ_QKZK01000002.1"/>
</dbReference>
<dbReference type="UniPathway" id="UPA00148"/>
<dbReference type="InterPro" id="IPR014008">
    <property type="entry name" value="Cbl_synth_MTase_CbiT"/>
</dbReference>
<evidence type="ECO:0000256" key="3">
    <source>
        <dbReference type="ARBA" id="ARBA00022603"/>
    </source>
</evidence>